<evidence type="ECO:0000313" key="2">
    <source>
        <dbReference type="Proteomes" id="UP001472677"/>
    </source>
</evidence>
<organism evidence="1 2">
    <name type="scientific">Hibiscus sabdariffa</name>
    <name type="common">roselle</name>
    <dbReference type="NCBI Taxonomy" id="183260"/>
    <lineage>
        <taxon>Eukaryota</taxon>
        <taxon>Viridiplantae</taxon>
        <taxon>Streptophyta</taxon>
        <taxon>Embryophyta</taxon>
        <taxon>Tracheophyta</taxon>
        <taxon>Spermatophyta</taxon>
        <taxon>Magnoliopsida</taxon>
        <taxon>eudicotyledons</taxon>
        <taxon>Gunneridae</taxon>
        <taxon>Pentapetalae</taxon>
        <taxon>rosids</taxon>
        <taxon>malvids</taxon>
        <taxon>Malvales</taxon>
        <taxon>Malvaceae</taxon>
        <taxon>Malvoideae</taxon>
        <taxon>Hibiscus</taxon>
    </lineage>
</organism>
<evidence type="ECO:0000313" key="1">
    <source>
        <dbReference type="EMBL" id="KAK8487844.1"/>
    </source>
</evidence>
<keyword evidence="2" id="KW-1185">Reference proteome</keyword>
<sequence>MFEEHADYGNDALIKEPCINVEEFERQLSEECRSRKGGSQGYEEVMQSQYTCPKKAHTISADSTSSAAGLVEVPIIANIGPIEVGWQHANGLNQFSSVLEPGSGHDRSIFIK</sequence>
<dbReference type="Proteomes" id="UP001472677">
    <property type="component" value="Unassembled WGS sequence"/>
</dbReference>
<gene>
    <name evidence="1" type="ORF">V6N12_046804</name>
</gene>
<dbReference type="EMBL" id="JBBPBM010001051">
    <property type="protein sequence ID" value="KAK8487844.1"/>
    <property type="molecule type" value="Genomic_DNA"/>
</dbReference>
<protein>
    <submittedName>
        <fullName evidence="1">Uncharacterized protein</fullName>
    </submittedName>
</protein>
<comment type="caution">
    <text evidence="1">The sequence shown here is derived from an EMBL/GenBank/DDBJ whole genome shotgun (WGS) entry which is preliminary data.</text>
</comment>
<proteinExistence type="predicted"/>
<reference evidence="1 2" key="1">
    <citation type="journal article" date="2024" name="G3 (Bethesda)">
        <title>Genome assembly of Hibiscus sabdariffa L. provides insights into metabolisms of medicinal natural products.</title>
        <authorList>
            <person name="Kim T."/>
        </authorList>
    </citation>
    <scope>NUCLEOTIDE SEQUENCE [LARGE SCALE GENOMIC DNA]</scope>
    <source>
        <strain evidence="1">TK-2024</strain>
        <tissue evidence="1">Old leaves</tissue>
    </source>
</reference>
<name>A0ABR2A4Q4_9ROSI</name>
<accession>A0ABR2A4Q4</accession>